<keyword evidence="1" id="KW-0812">Transmembrane</keyword>
<evidence type="ECO:0000313" key="3">
    <source>
        <dbReference type="Proteomes" id="UP000045782"/>
    </source>
</evidence>
<dbReference type="AlphaFoldDB" id="A0A0U0YJJ9"/>
<keyword evidence="1" id="KW-0472">Membrane</keyword>
<dbReference type="EMBL" id="CSWP01000005">
    <property type="protein sequence ID" value="CPV55574.1"/>
    <property type="molecule type" value="Genomic_DNA"/>
</dbReference>
<feature type="transmembrane region" description="Helical" evidence="1">
    <location>
        <begin position="12"/>
        <end position="31"/>
    </location>
</feature>
<name>A0A0U0YJJ9_9MYCO</name>
<evidence type="ECO:0000256" key="1">
    <source>
        <dbReference type="SAM" id="Phobius"/>
    </source>
</evidence>
<accession>A0A0U0YJJ9</accession>
<proteinExistence type="predicted"/>
<reference evidence="2 3" key="1">
    <citation type="submission" date="2015-03" db="EMBL/GenBank/DDBJ databases">
        <authorList>
            <person name="Murphy D."/>
        </authorList>
    </citation>
    <scope>NUCLEOTIDE SEQUENCE [LARGE SCALE GENOMIC DNA]</scope>
    <source>
        <strain evidence="2 3">PAP088</strain>
    </source>
</reference>
<dbReference type="RefSeq" id="WP_005056354.1">
    <property type="nucleotide sequence ID" value="NZ_CP014951.1"/>
</dbReference>
<dbReference type="Proteomes" id="UP000045782">
    <property type="component" value="Unassembled WGS sequence"/>
</dbReference>
<sequence>MIAPERRTRADIIAAAVIAVVVAVTGATIWWTSDARATVSRPAAGDIKRPMSATRVPDSVRELWSTASAATRGPVIASGAVVSADGHDVVAHDPATGAQLWSYARRNLDLCGAIGFIDDAVAVYRDARGCGQVTMIDGQTGRRGALRSSANDSKVSLSTDGTYVLALGSTRLELWRSDMVRTLEYGRVVAPLNANSQPRVDCTLKSGAVGSSVLAVLETCPQDPTLRLTLQKPTPKDNDKPEELYSAVLPGVERGSAAKVLAVADTRSAVYLPGTRNELVVFDDRGMRVGATVLPGEISPTNAAAQAGDVITWWTGSQVLVLSASDLSYRFVLPTTTKPLGPGTNMAGELLIPVEGGIDVFNMTTGEFRKNIVVQRNTADEKSPVISAVVGNTLVEQRGSRIFALG</sequence>
<gene>
    <name evidence="2" type="ORF">ERS075579_02701</name>
</gene>
<evidence type="ECO:0000313" key="2">
    <source>
        <dbReference type="EMBL" id="CPV55574.1"/>
    </source>
</evidence>
<protein>
    <submittedName>
        <fullName evidence="2">Hypothetical alanine valine rich protein</fullName>
    </submittedName>
</protein>
<dbReference type="SUPFAM" id="SSF50998">
    <property type="entry name" value="Quinoprotein alcohol dehydrogenase-like"/>
    <property type="match status" value="1"/>
</dbReference>
<keyword evidence="1" id="KW-1133">Transmembrane helix</keyword>
<dbReference type="InterPro" id="IPR011047">
    <property type="entry name" value="Quinoprotein_ADH-like_sf"/>
</dbReference>
<organism evidence="2 3">
    <name type="scientific">Mycobacteroides abscessus</name>
    <dbReference type="NCBI Taxonomy" id="36809"/>
    <lineage>
        <taxon>Bacteria</taxon>
        <taxon>Bacillati</taxon>
        <taxon>Actinomycetota</taxon>
        <taxon>Actinomycetes</taxon>
        <taxon>Mycobacteriales</taxon>
        <taxon>Mycobacteriaceae</taxon>
        <taxon>Mycobacteroides</taxon>
    </lineage>
</organism>